<sequence length="313" mass="32789">MIGSEELILTKQQEKKRSGGIVLLVMAAGIWGTVGVSSALLNRIESTPALTIGFLRLAFSAPFLLGVAFFTTRRNPFKARLRDLPLFAALGIAMASYQLFYFMAIPLSSVTLVVVVALCSAPVIVALLSIPIFKEKLTGSVILALGLALAGTGLLTLGGSSNSGDFLKPEYLLGALLALGAGLSYSSITILSKLATRHTKSGNSQTMALSFTFAAILLLGGALLTGNLKLNLAPGVWMMAAYLGLIPTGVAYIIFMQALRRATATAASIVTLLEPGVAAFLAWLLLGESVSLLTLAGTIMLVVSVWILSIRKS</sequence>
<evidence type="ECO:0000259" key="7">
    <source>
        <dbReference type="Pfam" id="PF00892"/>
    </source>
</evidence>
<evidence type="ECO:0000256" key="2">
    <source>
        <dbReference type="ARBA" id="ARBA00007362"/>
    </source>
</evidence>
<accession>A0A8T7M832</accession>
<evidence type="ECO:0000313" key="9">
    <source>
        <dbReference type="EMBL" id="WJW68123.1"/>
    </source>
</evidence>
<keyword evidence="3 6" id="KW-0812">Transmembrane</keyword>
<feature type="transmembrane region" description="Helical" evidence="6">
    <location>
        <begin position="267"/>
        <end position="286"/>
    </location>
</feature>
<feature type="transmembrane region" description="Helical" evidence="6">
    <location>
        <begin position="53"/>
        <end position="72"/>
    </location>
</feature>
<feature type="transmembrane region" description="Helical" evidence="6">
    <location>
        <begin position="292"/>
        <end position="310"/>
    </location>
</feature>
<keyword evidence="11" id="KW-1185">Reference proteome</keyword>
<comment type="similarity">
    <text evidence="2">Belongs to the EamA transporter family.</text>
</comment>
<feature type="transmembrane region" description="Helical" evidence="6">
    <location>
        <begin position="171"/>
        <end position="194"/>
    </location>
</feature>
<dbReference type="Proteomes" id="UP001431572">
    <property type="component" value="Chromosome 2"/>
</dbReference>
<feature type="transmembrane region" description="Helical" evidence="6">
    <location>
        <begin position="206"/>
        <end position="224"/>
    </location>
</feature>
<feature type="transmembrane region" description="Helical" evidence="6">
    <location>
        <begin position="84"/>
        <end position="104"/>
    </location>
</feature>
<evidence type="ECO:0000256" key="6">
    <source>
        <dbReference type="SAM" id="Phobius"/>
    </source>
</evidence>
<feature type="transmembrane region" description="Helical" evidence="6">
    <location>
        <begin position="21"/>
        <end position="41"/>
    </location>
</feature>
<reference evidence="9" key="2">
    <citation type="journal article" date="2024" name="Nature">
        <title>Anoxygenic phototroph of the Chloroflexota uses a type I reaction centre.</title>
        <authorList>
            <person name="Tsuji J.M."/>
            <person name="Shaw N.A."/>
            <person name="Nagashima S."/>
            <person name="Venkiteswaran J.J."/>
            <person name="Schiff S.L."/>
            <person name="Watanabe T."/>
            <person name="Fukui M."/>
            <person name="Hanada S."/>
            <person name="Tank M."/>
            <person name="Neufeld J.D."/>
        </authorList>
    </citation>
    <scope>NUCLEOTIDE SEQUENCE</scope>
    <source>
        <strain evidence="9">L227-S17</strain>
    </source>
</reference>
<dbReference type="PANTHER" id="PTHR32322">
    <property type="entry name" value="INNER MEMBRANE TRANSPORTER"/>
    <property type="match status" value="1"/>
</dbReference>
<dbReference type="EMBL" id="JACATZ010000003">
    <property type="protein sequence ID" value="NWJ48186.1"/>
    <property type="molecule type" value="Genomic_DNA"/>
</dbReference>
<evidence type="ECO:0000256" key="3">
    <source>
        <dbReference type="ARBA" id="ARBA00022692"/>
    </source>
</evidence>
<dbReference type="Pfam" id="PF00892">
    <property type="entry name" value="EamA"/>
    <property type="match status" value="2"/>
</dbReference>
<feature type="transmembrane region" description="Helical" evidence="6">
    <location>
        <begin position="236"/>
        <end position="255"/>
    </location>
</feature>
<gene>
    <name evidence="8" type="ORF">HXX08_20215</name>
    <name evidence="9" type="ORF">OZ401_003726</name>
</gene>
<evidence type="ECO:0000256" key="1">
    <source>
        <dbReference type="ARBA" id="ARBA00004141"/>
    </source>
</evidence>
<dbReference type="Proteomes" id="UP000521676">
    <property type="component" value="Unassembled WGS sequence"/>
</dbReference>
<dbReference type="PANTHER" id="PTHR32322:SF2">
    <property type="entry name" value="EAMA DOMAIN-CONTAINING PROTEIN"/>
    <property type="match status" value="1"/>
</dbReference>
<feature type="transmembrane region" description="Helical" evidence="6">
    <location>
        <begin position="110"/>
        <end position="130"/>
    </location>
</feature>
<reference evidence="8 10" key="1">
    <citation type="submission" date="2020-06" db="EMBL/GenBank/DDBJ databases">
        <title>Anoxygenic phototrophic Chloroflexota member uses a Type I reaction center.</title>
        <authorList>
            <person name="Tsuji J.M."/>
            <person name="Shaw N.A."/>
            <person name="Nagashima S."/>
            <person name="Venkiteswaran J."/>
            <person name="Schiff S.L."/>
            <person name="Hanada S."/>
            <person name="Tank M."/>
            <person name="Neufeld J.D."/>
        </authorList>
    </citation>
    <scope>NUCLEOTIDE SEQUENCE [LARGE SCALE GENOMIC DNA]</scope>
    <source>
        <strain evidence="8">L227-S17</strain>
    </source>
</reference>
<comment type="subcellular location">
    <subcellularLocation>
        <location evidence="1">Membrane</location>
        <topology evidence="1">Multi-pass membrane protein</topology>
    </subcellularLocation>
</comment>
<proteinExistence type="inferred from homology"/>
<keyword evidence="4 6" id="KW-1133">Transmembrane helix</keyword>
<evidence type="ECO:0000313" key="11">
    <source>
        <dbReference type="Proteomes" id="UP001431572"/>
    </source>
</evidence>
<dbReference type="GO" id="GO:0016020">
    <property type="term" value="C:membrane"/>
    <property type="evidence" value="ECO:0007669"/>
    <property type="project" value="UniProtKB-SubCell"/>
</dbReference>
<feature type="transmembrane region" description="Helical" evidence="6">
    <location>
        <begin position="137"/>
        <end position="159"/>
    </location>
</feature>
<keyword evidence="5 6" id="KW-0472">Membrane</keyword>
<evidence type="ECO:0000313" key="10">
    <source>
        <dbReference type="Proteomes" id="UP000521676"/>
    </source>
</evidence>
<dbReference type="EMBL" id="CP128400">
    <property type="protein sequence ID" value="WJW68123.1"/>
    <property type="molecule type" value="Genomic_DNA"/>
</dbReference>
<dbReference type="RefSeq" id="WP_341470027.1">
    <property type="nucleotide sequence ID" value="NZ_CP128400.1"/>
</dbReference>
<evidence type="ECO:0000256" key="5">
    <source>
        <dbReference type="ARBA" id="ARBA00023136"/>
    </source>
</evidence>
<organism evidence="8 10">
    <name type="scientific">Candidatus Chlorohelix allophototropha</name>
    <dbReference type="NCBI Taxonomy" id="3003348"/>
    <lineage>
        <taxon>Bacteria</taxon>
        <taxon>Bacillati</taxon>
        <taxon>Chloroflexota</taxon>
        <taxon>Chloroflexia</taxon>
        <taxon>Candidatus Chloroheliales</taxon>
        <taxon>Candidatus Chloroheliaceae</taxon>
        <taxon>Candidatus Chlorohelix</taxon>
    </lineage>
</organism>
<dbReference type="InterPro" id="IPR037185">
    <property type="entry name" value="EmrE-like"/>
</dbReference>
<evidence type="ECO:0000313" key="8">
    <source>
        <dbReference type="EMBL" id="NWJ48186.1"/>
    </source>
</evidence>
<protein>
    <submittedName>
        <fullName evidence="9">DMT family transporter</fullName>
    </submittedName>
    <submittedName>
        <fullName evidence="8">EamA family transporter</fullName>
    </submittedName>
</protein>
<name>A0A8T7M832_9CHLR</name>
<dbReference type="AlphaFoldDB" id="A0A8T7M832"/>
<evidence type="ECO:0000256" key="4">
    <source>
        <dbReference type="ARBA" id="ARBA00022989"/>
    </source>
</evidence>
<dbReference type="InterPro" id="IPR050638">
    <property type="entry name" value="AA-Vitamin_Transporters"/>
</dbReference>
<dbReference type="SUPFAM" id="SSF103481">
    <property type="entry name" value="Multidrug resistance efflux transporter EmrE"/>
    <property type="match status" value="2"/>
</dbReference>
<feature type="domain" description="EamA" evidence="7">
    <location>
        <begin position="20"/>
        <end position="156"/>
    </location>
</feature>
<dbReference type="InterPro" id="IPR000620">
    <property type="entry name" value="EamA_dom"/>
</dbReference>
<feature type="domain" description="EamA" evidence="7">
    <location>
        <begin position="173"/>
        <end position="309"/>
    </location>
</feature>